<dbReference type="Gene3D" id="1.20.5.390">
    <property type="entry name" value="L1 transposable element, trimerization domain"/>
    <property type="match status" value="1"/>
</dbReference>
<evidence type="ECO:0000313" key="9">
    <source>
        <dbReference type="Ensembl" id="ENSDLAP00005053457.2"/>
    </source>
</evidence>
<feature type="domain" description="C2H2-type" evidence="7">
    <location>
        <begin position="110"/>
        <end position="139"/>
    </location>
</feature>
<keyword evidence="3" id="KW-0862">Zinc</keyword>
<dbReference type="PANTHER" id="PTHR23164:SF30">
    <property type="entry name" value="EARLY ENDOSOME ANTIGEN 1"/>
    <property type="match status" value="1"/>
</dbReference>
<feature type="compositionally biased region" description="Basic and acidic residues" evidence="6">
    <location>
        <begin position="492"/>
        <end position="510"/>
    </location>
</feature>
<feature type="compositionally biased region" description="Polar residues" evidence="6">
    <location>
        <begin position="639"/>
        <end position="652"/>
    </location>
</feature>
<evidence type="ECO:0000259" key="8">
    <source>
        <dbReference type="PROSITE" id="PS50178"/>
    </source>
</evidence>
<evidence type="ECO:0000256" key="5">
    <source>
        <dbReference type="SAM" id="Coils"/>
    </source>
</evidence>
<dbReference type="InterPro" id="IPR017455">
    <property type="entry name" value="Znf_FYVE-rel"/>
</dbReference>
<feature type="coiled-coil region" evidence="5">
    <location>
        <begin position="918"/>
        <end position="966"/>
    </location>
</feature>
<name>A0A8C4IAF4_DICLA</name>
<sequence length="1392" mass="158883">MNYCSPDPTYTKNSIQVKTTCIKVRGVYSIFNIQTSLWNKVSSFIRENCKKKKKDINLLPTICCVQSAFIKSDLSSICFLPQTPGKGGSQNAESEQPSTDLNHDQTSEGFICPQCMKSHNSAEELFKHYDLFHDTGDLPAHVAPTREDLTMLRQEVQDLHASLKEERWFSGELKKELDKVQGQLKQVIPSRCLIFLERKLNEAETEKFNIKQMKDLFEQKAAQLATEIVDLKSRYDEEKSLREAADQRLAKLNEQLHKEKQENERLQTELLQRPGVEDVEVLQKELVQVQTLMDSMTREREEESERLKSHYEELQANYTTSEMTISQLKAELEKGPQEAAVYTQQIHQLQSNLNNLQQQSQSLSEKLARKEKEYQELEERLGAEKAAKKGVQSSLRERELEVQELQARATGAEASLQKAQAELGERTEEVVKLKSEIGDLEVKHAELKVERKQLEQQKEEKESHGAQQQTEISQLHAKLLEAERQLGEVQGRLKEQRQLSGEKLKDREQQAADLQLKLSRAEEQLKESAGKNTDLQHQLEKAKQQHQELQALQQNTNGKLREAQNDLEQVLRQIGDKDQKIQNLEALLQKSKDIVSQLEAEREDLCAKIQAGEGETAVLNQLKEKNHALQEQVTQLTDKLKNQSESNKQAQDNLHEQVQEQKTLLRSAQDRAHTLETSVTELTAHLADSKEKVAQLDAQLKAKTEMLLSAEAAKAAQKANLENNLETAQHALQDKQQELNKVQKKVEEQAQRLKERHEQSTQLETSLKECKDKLMASEQRIEQLEGLNKVCEFIESLLATTLQEELNKKAAALSDIQAQLERSEQDKVALKVNLDKVTQEGNTKHAELDRKAQSLAADFQKAQQEKEAQRKELATTQENLGKANKALKECQGQLDTERKNHKSAMGEKVGPTLKSSWKKKLKAQLTTVKQQNSKTQEALKEKENQLEKLRAQLKTAQGSFEEDMKKLNISECLYLSLYLQAEEESKLRAQVSGFSQELASEKSRATEVQKALEQSQESLTKLQSDFYGKESEVSAMRQDLKASEEKLNLAQEELAANRTHQTGLESQIQELQTGHGSLQQELAKRDQKLQQQEQTLKELQKQQGQVKEELEKERSKVDELNKAKSVLEKNNTRLTSELKVFTEKSEKELGELREAKQLLIQQKLELQGQVEAAQSALEHEQKEHQATRDSRSQREEQLLLAEKRAREEQVKRGEEAEAKMGVQVTALNENVATLKREWQGSQRRVGELEKQIDELRGEIAVLEATVQNNQDERRALLERCVKGEGEIEKLQAKVVELRRKVDDTTAAMQELGRENQSLQIKQSQSLTRKWAEDHEVQNCMACGKGFSVTIRKHHCRHCGNIFCAECSSRNALTPSSKKPVRVCETCFEELQG</sequence>
<keyword evidence="10" id="KW-1185">Reference proteome</keyword>
<evidence type="ECO:0000256" key="6">
    <source>
        <dbReference type="SAM" id="MobiDB-lite"/>
    </source>
</evidence>
<feature type="region of interest" description="Disordered" evidence="6">
    <location>
        <begin position="639"/>
        <end position="659"/>
    </location>
</feature>
<feature type="domain" description="FYVE-type" evidence="8">
    <location>
        <begin position="1333"/>
        <end position="1391"/>
    </location>
</feature>
<dbReference type="PROSITE" id="PS50178">
    <property type="entry name" value="ZF_FYVE"/>
    <property type="match status" value="1"/>
</dbReference>
<dbReference type="CDD" id="cd15730">
    <property type="entry name" value="FYVE_EEA1"/>
    <property type="match status" value="1"/>
</dbReference>
<dbReference type="InterPro" id="IPR000306">
    <property type="entry name" value="Znf_FYVE"/>
</dbReference>
<feature type="region of interest" description="Disordered" evidence="6">
    <location>
        <begin position="492"/>
        <end position="511"/>
    </location>
</feature>
<dbReference type="InterPro" id="IPR013087">
    <property type="entry name" value="Znf_C2H2_type"/>
</dbReference>
<dbReference type="GO" id="GO:0005769">
    <property type="term" value="C:early endosome"/>
    <property type="evidence" value="ECO:0007669"/>
    <property type="project" value="TreeGrafter"/>
</dbReference>
<dbReference type="SUPFAM" id="SSF57997">
    <property type="entry name" value="Tropomyosin"/>
    <property type="match status" value="1"/>
</dbReference>
<feature type="region of interest" description="Disordered" evidence="6">
    <location>
        <begin position="524"/>
        <end position="543"/>
    </location>
</feature>
<keyword evidence="2 4" id="KW-0863">Zinc-finger</keyword>
<dbReference type="GeneTree" id="ENSGT00940000156910"/>
<proteinExistence type="predicted"/>
<dbReference type="SUPFAM" id="SSF57903">
    <property type="entry name" value="FYVE/PHD zinc finger"/>
    <property type="match status" value="1"/>
</dbReference>
<evidence type="ECO:0000256" key="4">
    <source>
        <dbReference type="PROSITE-ProRule" id="PRU00042"/>
    </source>
</evidence>
<dbReference type="PANTHER" id="PTHR23164">
    <property type="entry name" value="EARLY ENDOSOME ANTIGEN 1"/>
    <property type="match status" value="1"/>
</dbReference>
<dbReference type="Pfam" id="PF01363">
    <property type="entry name" value="FYVE"/>
    <property type="match status" value="1"/>
</dbReference>
<dbReference type="GO" id="GO:0005545">
    <property type="term" value="F:1-phosphatidylinositol binding"/>
    <property type="evidence" value="ECO:0007669"/>
    <property type="project" value="TreeGrafter"/>
</dbReference>
<dbReference type="FunFam" id="3.30.40.10:FF:000180">
    <property type="entry name" value="Early endosome antigen 1"/>
    <property type="match status" value="1"/>
</dbReference>
<dbReference type="Proteomes" id="UP000694389">
    <property type="component" value="Unassembled WGS sequence"/>
</dbReference>
<dbReference type="InterPro" id="IPR011011">
    <property type="entry name" value="Znf_FYVE_PHD"/>
</dbReference>
<keyword evidence="1" id="KW-0479">Metal-binding</keyword>
<accession>A0A8C4IAF4</accession>
<protein>
    <submittedName>
        <fullName evidence="9">Early endosome antigen 1</fullName>
    </submittedName>
</protein>
<dbReference type="InterPro" id="IPR013083">
    <property type="entry name" value="Znf_RING/FYVE/PHD"/>
</dbReference>
<keyword evidence="5" id="KW-0175">Coiled coil</keyword>
<gene>
    <name evidence="9" type="primary">eea1</name>
</gene>
<feature type="region of interest" description="Disordered" evidence="6">
    <location>
        <begin position="738"/>
        <end position="764"/>
    </location>
</feature>
<evidence type="ECO:0000259" key="7">
    <source>
        <dbReference type="PROSITE" id="PS50157"/>
    </source>
</evidence>
<dbReference type="GO" id="GO:0006897">
    <property type="term" value="P:endocytosis"/>
    <property type="evidence" value="ECO:0007669"/>
    <property type="project" value="TreeGrafter"/>
</dbReference>
<dbReference type="GO" id="GO:0008270">
    <property type="term" value="F:zinc ion binding"/>
    <property type="evidence" value="ECO:0007669"/>
    <property type="project" value="UniProtKB-KW"/>
</dbReference>
<feature type="compositionally biased region" description="Basic and acidic residues" evidence="6">
    <location>
        <begin position="1177"/>
        <end position="1195"/>
    </location>
</feature>
<dbReference type="SMART" id="SM00064">
    <property type="entry name" value="FYVE"/>
    <property type="match status" value="1"/>
</dbReference>
<feature type="compositionally biased region" description="Basic and acidic residues" evidence="6">
    <location>
        <begin position="744"/>
        <end position="759"/>
    </location>
</feature>
<reference evidence="9" key="2">
    <citation type="submission" date="2025-09" db="UniProtKB">
        <authorList>
            <consortium name="Ensembl"/>
        </authorList>
    </citation>
    <scope>IDENTIFICATION</scope>
</reference>
<feature type="coiled-coil region" evidence="5">
    <location>
        <begin position="1238"/>
        <end position="1321"/>
    </location>
</feature>
<dbReference type="Ensembl" id="ENSDLAT00005056842.2">
    <property type="protein sequence ID" value="ENSDLAP00005053457.2"/>
    <property type="gene ID" value="ENSDLAG00005022906.2"/>
</dbReference>
<evidence type="ECO:0000256" key="1">
    <source>
        <dbReference type="ARBA" id="ARBA00022723"/>
    </source>
</evidence>
<dbReference type="PROSITE" id="PS50157">
    <property type="entry name" value="ZINC_FINGER_C2H2_2"/>
    <property type="match status" value="1"/>
</dbReference>
<dbReference type="Gene3D" id="3.30.40.10">
    <property type="entry name" value="Zinc/RING finger domain, C3HC4 (zinc finger)"/>
    <property type="match status" value="1"/>
</dbReference>
<dbReference type="Gene3D" id="1.10.287.1490">
    <property type="match status" value="2"/>
</dbReference>
<evidence type="ECO:0000256" key="2">
    <source>
        <dbReference type="ARBA" id="ARBA00022771"/>
    </source>
</evidence>
<feature type="region of interest" description="Disordered" evidence="6">
    <location>
        <begin position="1174"/>
        <end position="1195"/>
    </location>
</feature>
<evidence type="ECO:0000256" key="3">
    <source>
        <dbReference type="ARBA" id="ARBA00022833"/>
    </source>
</evidence>
<reference evidence="9" key="1">
    <citation type="submission" date="2025-08" db="UniProtKB">
        <authorList>
            <consortium name="Ensembl"/>
        </authorList>
    </citation>
    <scope>IDENTIFICATION</scope>
</reference>
<organism evidence="9 10">
    <name type="scientific">Dicentrarchus labrax</name>
    <name type="common">European seabass</name>
    <name type="synonym">Morone labrax</name>
    <dbReference type="NCBI Taxonomy" id="13489"/>
    <lineage>
        <taxon>Eukaryota</taxon>
        <taxon>Metazoa</taxon>
        <taxon>Chordata</taxon>
        <taxon>Craniata</taxon>
        <taxon>Vertebrata</taxon>
        <taxon>Euteleostomi</taxon>
        <taxon>Actinopterygii</taxon>
        <taxon>Neopterygii</taxon>
        <taxon>Teleostei</taxon>
        <taxon>Neoteleostei</taxon>
        <taxon>Acanthomorphata</taxon>
        <taxon>Eupercaria</taxon>
        <taxon>Moronidae</taxon>
        <taxon>Dicentrarchus</taxon>
    </lineage>
</organism>
<evidence type="ECO:0000313" key="10">
    <source>
        <dbReference type="Proteomes" id="UP000694389"/>
    </source>
</evidence>